<dbReference type="Proteomes" id="UP000582659">
    <property type="component" value="Unassembled WGS sequence"/>
</dbReference>
<dbReference type="InterPro" id="IPR033121">
    <property type="entry name" value="PEPTIDASE_A1"/>
</dbReference>
<dbReference type="Proteomes" id="UP000095284">
    <property type="component" value="Unplaced"/>
</dbReference>
<dbReference type="EMBL" id="CAJFCV020000006">
    <property type="protein sequence ID" value="CAG9131363.1"/>
    <property type="molecule type" value="Genomic_DNA"/>
</dbReference>
<evidence type="ECO:0000313" key="5">
    <source>
        <dbReference type="EMBL" id="CAG9131363.1"/>
    </source>
</evidence>
<keyword evidence="7" id="KW-1185">Reference proteome</keyword>
<dbReference type="CDD" id="cd05471">
    <property type="entry name" value="pepsin_like"/>
    <property type="match status" value="1"/>
</dbReference>
<evidence type="ECO:0000313" key="7">
    <source>
        <dbReference type="Proteomes" id="UP000659654"/>
    </source>
</evidence>
<dbReference type="InterPro" id="IPR001461">
    <property type="entry name" value="Aspartic_peptidase_A1"/>
</dbReference>
<evidence type="ECO:0000259" key="3">
    <source>
        <dbReference type="PROSITE" id="PS51767"/>
    </source>
</evidence>
<dbReference type="OrthoDB" id="5853681at2759"/>
<keyword evidence="2" id="KW-0732">Signal</keyword>
<dbReference type="PANTHER" id="PTHR47966">
    <property type="entry name" value="BETA-SITE APP-CLEAVING ENZYME, ISOFORM A-RELATED"/>
    <property type="match status" value="1"/>
</dbReference>
<reference evidence="5" key="2">
    <citation type="submission" date="2020-08" db="EMBL/GenBank/DDBJ databases">
        <authorList>
            <person name="Kikuchi T."/>
        </authorList>
    </citation>
    <scope>NUCLEOTIDE SEQUENCE</scope>
    <source>
        <strain evidence="4">Ka4C1</strain>
    </source>
</reference>
<dbReference type="WBParaSite" id="BXY_0117900.1">
    <property type="protein sequence ID" value="BXY_0117900.1"/>
    <property type="gene ID" value="BXY_0117900"/>
</dbReference>
<gene>
    <name evidence="4" type="ORF">BXYJ_LOCUS15232</name>
</gene>
<feature type="chain" id="PRO_5035359128" evidence="2">
    <location>
        <begin position="16"/>
        <end position="366"/>
    </location>
</feature>
<dbReference type="InterPro" id="IPR021109">
    <property type="entry name" value="Peptidase_aspartic_dom_sf"/>
</dbReference>
<evidence type="ECO:0000313" key="8">
    <source>
        <dbReference type="WBParaSite" id="BXY_0117900.1"/>
    </source>
</evidence>
<name>A0A1I7RKE5_BURXY</name>
<dbReference type="AlphaFoldDB" id="A0A1I7RKE5"/>
<dbReference type="GO" id="GO:0004190">
    <property type="term" value="F:aspartic-type endopeptidase activity"/>
    <property type="evidence" value="ECO:0007669"/>
    <property type="project" value="InterPro"/>
</dbReference>
<feature type="domain" description="Peptidase A1" evidence="3">
    <location>
        <begin position="45"/>
        <end position="363"/>
    </location>
</feature>
<dbReference type="Gene3D" id="2.40.70.10">
    <property type="entry name" value="Acid Proteases"/>
    <property type="match status" value="2"/>
</dbReference>
<evidence type="ECO:0000256" key="1">
    <source>
        <dbReference type="ARBA" id="ARBA00007447"/>
    </source>
</evidence>
<dbReference type="EMBL" id="CAJFDI010000006">
    <property type="protein sequence ID" value="CAD5235141.1"/>
    <property type="molecule type" value="Genomic_DNA"/>
</dbReference>
<dbReference type="PRINTS" id="PR00792">
    <property type="entry name" value="PEPSIN"/>
</dbReference>
<dbReference type="GO" id="GO:0006508">
    <property type="term" value="P:proteolysis"/>
    <property type="evidence" value="ECO:0007669"/>
    <property type="project" value="InterPro"/>
</dbReference>
<dbReference type="eggNOG" id="KOG1339">
    <property type="taxonomic scope" value="Eukaryota"/>
</dbReference>
<organism evidence="6 8">
    <name type="scientific">Bursaphelenchus xylophilus</name>
    <name type="common">Pinewood nematode worm</name>
    <name type="synonym">Aphelenchoides xylophilus</name>
    <dbReference type="NCBI Taxonomy" id="6326"/>
    <lineage>
        <taxon>Eukaryota</taxon>
        <taxon>Metazoa</taxon>
        <taxon>Ecdysozoa</taxon>
        <taxon>Nematoda</taxon>
        <taxon>Chromadorea</taxon>
        <taxon>Rhabditida</taxon>
        <taxon>Tylenchina</taxon>
        <taxon>Tylenchomorpha</taxon>
        <taxon>Aphelenchoidea</taxon>
        <taxon>Aphelenchoididae</taxon>
        <taxon>Bursaphelenchus</taxon>
    </lineage>
</organism>
<dbReference type="Pfam" id="PF00026">
    <property type="entry name" value="Asp"/>
    <property type="match status" value="1"/>
</dbReference>
<proteinExistence type="inferred from homology"/>
<evidence type="ECO:0000256" key="2">
    <source>
        <dbReference type="SAM" id="SignalP"/>
    </source>
</evidence>
<evidence type="ECO:0000313" key="4">
    <source>
        <dbReference type="EMBL" id="CAD5235141.1"/>
    </source>
</evidence>
<reference evidence="8" key="1">
    <citation type="submission" date="2016-11" db="UniProtKB">
        <authorList>
            <consortium name="WormBaseParasite"/>
        </authorList>
    </citation>
    <scope>IDENTIFICATION</scope>
</reference>
<dbReference type="Proteomes" id="UP000659654">
    <property type="component" value="Unassembled WGS sequence"/>
</dbReference>
<evidence type="ECO:0000313" key="6">
    <source>
        <dbReference type="Proteomes" id="UP000095284"/>
    </source>
</evidence>
<dbReference type="SUPFAM" id="SSF50630">
    <property type="entry name" value="Acid proteases"/>
    <property type="match status" value="1"/>
</dbReference>
<dbReference type="PANTHER" id="PTHR47966:SF45">
    <property type="entry name" value="PEPTIDASE A1 DOMAIN-CONTAINING PROTEIN"/>
    <property type="match status" value="1"/>
</dbReference>
<accession>A0A1I7RKE5</accession>
<comment type="similarity">
    <text evidence="1">Belongs to the peptidase A1 family.</text>
</comment>
<feature type="signal peptide" evidence="2">
    <location>
        <begin position="1"/>
        <end position="15"/>
    </location>
</feature>
<dbReference type="GO" id="GO:0005764">
    <property type="term" value="C:lysosome"/>
    <property type="evidence" value="ECO:0007669"/>
    <property type="project" value="TreeGrafter"/>
</dbReference>
<dbReference type="PROSITE" id="PS51767">
    <property type="entry name" value="PEPTIDASE_A1"/>
    <property type="match status" value="1"/>
</dbReference>
<dbReference type="SMR" id="A0A1I7RKE5"/>
<protein>
    <submittedName>
        <fullName evidence="4">(pine wood nematode) hypothetical protein</fullName>
    </submittedName>
    <submittedName>
        <fullName evidence="8">Peptidase A1 domain-containing protein</fullName>
    </submittedName>
</protein>
<dbReference type="InterPro" id="IPR034164">
    <property type="entry name" value="Pepsin-like_dom"/>
</dbReference>
<sequence length="366" mass="40477">MKVFLLILHAATVASFEIPVQRSSREFGKAAYGMALDMDKGSLSYIGTVSLGTPLQDFNVAFDFTTPVFWVPDAVSTCGVDVERPASCENKNLFDRGKSRTFNSEDVTTNLSFLNLTIKTELAADSFRFAPHYRAGFNARKNIKFGLVKQFNGQYNHVRYDGVFGLGLGEQNGLTSPIKQMAEQGAIPAPILSAYLLESRPKNDFDGVFTLGAIDEMRCEAVDKFAEILKDGNWAFRSPSFRVPPNNEVENGSWTGVLDLKTDFIHMPRPAVTLLDQSLGANIDDQGQFLVNCGADLSMEFVLGGTNIRFRASELYEDYSGDTCLLKVKATAPGDRYNFRFGTPILRKHCVVFDFSGGIAFPKKKN</sequence>